<sequence>MLRALALVEYSLVQSAQQDQRDALLDALKDNQRRCIDGMFSQHALAPCGMFLIKQMRISIRLLHLIKSGAFRTVDLTPATTQLDTAPQTAAQERVEPAAPALPAPSASKQRRLWIQVDQPAPASLRIKTNRNTTVDAACEKFEAVFTVAIGNVRILPRGYAFRRAFDNSHKDVGLDASDIDMIDFLSDASNSRDPLYVNVSKTLEYAILKRCRFCVMSTGEATYFFELVYIAGSSISVFVMDLALFTHKCDTRETPSMRAVIADIVVDLYDPLVAHDQDGNVADYLGVDFNGASGEESHGGLPRLTSPTSWQSSSSNGSSDRDTDQGQQQRESLRVMFPVVTAYQCDADLQSVVIEHLCRSTKWSSVADTVAFLAIGSRLGSRRLATGHAAVVGCQSAVAKCIPLERFGDGLIGQGNYRRLECLQGSAIPRLIVECVFDAEYFVLATERGSVASDLIRASKERAHKARRRGIAAIETSEEERQSRLDTLKRSIQQSELCDSHKKRGIDALEHDRMAHVLDDDHKQLALGALKQIHACGALHGDPHLGNLAFVTTDGTLRAFWFDLERTRFPANDLEALQKAEIQKFERRWYGIPEDDEDDYSESSSEDYMDVDNTSGSSSSNESSSSESNSDSNDAEMQ</sequence>
<reference evidence="2 3" key="1">
    <citation type="submission" date="2023-09" db="EMBL/GenBank/DDBJ databases">
        <title>Pangenome analysis of Batrachochytrium dendrobatidis and related Chytrids.</title>
        <authorList>
            <person name="Yacoub M.N."/>
            <person name="Stajich J.E."/>
            <person name="James T.Y."/>
        </authorList>
    </citation>
    <scope>NUCLEOTIDE SEQUENCE [LARGE SCALE GENOMIC DNA]</scope>
    <source>
        <strain evidence="2 3">JEL0888</strain>
    </source>
</reference>
<gene>
    <name evidence="2" type="ORF">HK105_204132</name>
</gene>
<evidence type="ECO:0000313" key="2">
    <source>
        <dbReference type="EMBL" id="KAL2916376.1"/>
    </source>
</evidence>
<protein>
    <recommendedName>
        <fullName evidence="4">Aminoglycoside phosphotransferase domain-containing protein</fullName>
    </recommendedName>
</protein>
<feature type="compositionally biased region" description="Acidic residues" evidence="1">
    <location>
        <begin position="594"/>
        <end position="611"/>
    </location>
</feature>
<accession>A0ABR4NA10</accession>
<organism evidence="2 3">
    <name type="scientific">Polyrhizophydium stewartii</name>
    <dbReference type="NCBI Taxonomy" id="2732419"/>
    <lineage>
        <taxon>Eukaryota</taxon>
        <taxon>Fungi</taxon>
        <taxon>Fungi incertae sedis</taxon>
        <taxon>Chytridiomycota</taxon>
        <taxon>Chytridiomycota incertae sedis</taxon>
        <taxon>Chytridiomycetes</taxon>
        <taxon>Rhizophydiales</taxon>
        <taxon>Rhizophydiales incertae sedis</taxon>
        <taxon>Polyrhizophydium</taxon>
    </lineage>
</organism>
<feature type="region of interest" description="Disordered" evidence="1">
    <location>
        <begin position="296"/>
        <end position="331"/>
    </location>
</feature>
<comment type="caution">
    <text evidence="2">The sequence shown here is derived from an EMBL/GenBank/DDBJ whole genome shotgun (WGS) entry which is preliminary data.</text>
</comment>
<dbReference type="Proteomes" id="UP001527925">
    <property type="component" value="Unassembled WGS sequence"/>
</dbReference>
<feature type="compositionally biased region" description="Low complexity" evidence="1">
    <location>
        <begin position="618"/>
        <end position="633"/>
    </location>
</feature>
<evidence type="ECO:0000256" key="1">
    <source>
        <dbReference type="SAM" id="MobiDB-lite"/>
    </source>
</evidence>
<feature type="region of interest" description="Disordered" evidence="1">
    <location>
        <begin position="592"/>
        <end position="639"/>
    </location>
</feature>
<keyword evidence="3" id="KW-1185">Reference proteome</keyword>
<evidence type="ECO:0008006" key="4">
    <source>
        <dbReference type="Google" id="ProtNLM"/>
    </source>
</evidence>
<feature type="compositionally biased region" description="Low complexity" evidence="1">
    <location>
        <begin position="306"/>
        <end position="319"/>
    </location>
</feature>
<evidence type="ECO:0000313" key="3">
    <source>
        <dbReference type="Proteomes" id="UP001527925"/>
    </source>
</evidence>
<name>A0ABR4NA10_9FUNG</name>
<dbReference type="EMBL" id="JADGIZ020000017">
    <property type="protein sequence ID" value="KAL2916376.1"/>
    <property type="molecule type" value="Genomic_DNA"/>
</dbReference>
<proteinExistence type="predicted"/>